<protein>
    <submittedName>
        <fullName evidence="1">Uncharacterized protein</fullName>
    </submittedName>
</protein>
<gene>
    <name evidence="1" type="ORF">Satyrvirus34_10</name>
</gene>
<organism evidence="1">
    <name type="scientific">Satyrvirus sp</name>
    <dbReference type="NCBI Taxonomy" id="2487771"/>
    <lineage>
        <taxon>Viruses</taxon>
        <taxon>Varidnaviria</taxon>
        <taxon>Bamfordvirae</taxon>
        <taxon>Nucleocytoviricota</taxon>
        <taxon>Megaviricetes</taxon>
        <taxon>Imitervirales</taxon>
        <taxon>Mimiviridae</taxon>
        <taxon>Megamimivirinae</taxon>
    </lineage>
</organism>
<sequence length="44" mass="5313">MFATNNNCEIVKLRNCEIVKLRNCEIAKLRNCEICVYLWLVYLY</sequence>
<dbReference type="EMBL" id="MK072470">
    <property type="protein sequence ID" value="AYV85730.1"/>
    <property type="molecule type" value="Genomic_DNA"/>
</dbReference>
<proteinExistence type="predicted"/>
<name>A0A3G5AEW9_9VIRU</name>
<evidence type="ECO:0000313" key="1">
    <source>
        <dbReference type="EMBL" id="AYV85730.1"/>
    </source>
</evidence>
<accession>A0A3G5AEW9</accession>
<reference evidence="1" key="1">
    <citation type="submission" date="2018-10" db="EMBL/GenBank/DDBJ databases">
        <title>Hidden diversity of soil giant viruses.</title>
        <authorList>
            <person name="Schulz F."/>
            <person name="Alteio L."/>
            <person name="Goudeau D."/>
            <person name="Ryan E.M."/>
            <person name="Malmstrom R.R."/>
            <person name="Blanchard J."/>
            <person name="Woyke T."/>
        </authorList>
    </citation>
    <scope>NUCLEOTIDE SEQUENCE</scope>
    <source>
        <strain evidence="1">SAV1</strain>
    </source>
</reference>